<protein>
    <submittedName>
        <fullName evidence="2">Putative serine proteinase inhibitor</fullName>
    </submittedName>
</protein>
<feature type="chain" id="PRO_5001515402" evidence="1">
    <location>
        <begin position="20"/>
        <end position="170"/>
    </location>
</feature>
<proteinExistence type="evidence at transcript level"/>
<sequence>MKCPLIAFVSLYASAALMAAENGHEDLKEKRQCKTPQRPFFESLDNTDFLFIFNETSRLCEKVFIDPTFRNHTFDSRFKCVSECNTGQGAPFCAQKPRNACNDSATSDEVYISYFYNVSSGKCEEYDDCVYFEKKEEDVNGFYDIFNCEFECKGFSEADVCGSNRSEQIE</sequence>
<accession>A0A023FRM3</accession>
<keyword evidence="1" id="KW-0732">Signal</keyword>
<organism evidence="2">
    <name type="scientific">Amblyomma cajennense</name>
    <name type="common">Cayenne tick</name>
    <name type="synonym">Acarus cajennensis</name>
    <dbReference type="NCBI Taxonomy" id="34607"/>
    <lineage>
        <taxon>Eukaryota</taxon>
        <taxon>Metazoa</taxon>
        <taxon>Ecdysozoa</taxon>
        <taxon>Arthropoda</taxon>
        <taxon>Chelicerata</taxon>
        <taxon>Arachnida</taxon>
        <taxon>Acari</taxon>
        <taxon>Parasitiformes</taxon>
        <taxon>Ixodida</taxon>
        <taxon>Ixodoidea</taxon>
        <taxon>Ixodidae</taxon>
        <taxon>Amblyomminae</taxon>
        <taxon>Amblyomma</taxon>
    </lineage>
</organism>
<reference evidence="2" key="1">
    <citation type="submission" date="2014-03" db="EMBL/GenBank/DDBJ databases">
        <title>The sialotranscriptome of Amblyomma triste, Amblyomma parvum and Amblyomma cajennense ticks, uncovered by 454-based RNA-seq.</title>
        <authorList>
            <person name="Garcia G.R."/>
            <person name="Gardinassi L.G."/>
            <person name="Ribeiro J.M."/>
            <person name="Anatriello E."/>
            <person name="Ferreira B.R."/>
            <person name="Moreira H.N."/>
            <person name="Mafra C."/>
            <person name="Olegario M.M."/>
            <person name="Szabo P.J."/>
            <person name="Miranda-Santos I.K."/>
            <person name="Maruyama S.R."/>
        </authorList>
    </citation>
    <scope>NUCLEOTIDE SEQUENCE</scope>
    <source>
        <strain evidence="2">Uberlandia</strain>
        <tissue evidence="2">Salivary glands</tissue>
    </source>
</reference>
<dbReference type="EMBL" id="GBBK01000513">
    <property type="protein sequence ID" value="JAC23969.1"/>
    <property type="molecule type" value="mRNA"/>
</dbReference>
<dbReference type="AlphaFoldDB" id="A0A023FRM3"/>
<evidence type="ECO:0000313" key="2">
    <source>
        <dbReference type="EMBL" id="JAC23969.1"/>
    </source>
</evidence>
<name>A0A023FRM3_AMBCJ</name>
<feature type="signal peptide" evidence="1">
    <location>
        <begin position="1"/>
        <end position="19"/>
    </location>
</feature>
<evidence type="ECO:0000256" key="1">
    <source>
        <dbReference type="SAM" id="SignalP"/>
    </source>
</evidence>